<comment type="similarity">
    <text evidence="1">Belongs to the H-rev107 family.</text>
</comment>
<dbReference type="KEGG" id="aten:116308361"/>
<dbReference type="GO" id="GO:0005737">
    <property type="term" value="C:cytoplasm"/>
    <property type="evidence" value="ECO:0007669"/>
    <property type="project" value="TreeGrafter"/>
</dbReference>
<dbReference type="GO" id="GO:0016410">
    <property type="term" value="F:N-acyltransferase activity"/>
    <property type="evidence" value="ECO:0007669"/>
    <property type="project" value="TreeGrafter"/>
</dbReference>
<reference evidence="7" key="1">
    <citation type="submission" date="2025-08" db="UniProtKB">
        <authorList>
            <consortium name="RefSeq"/>
        </authorList>
    </citation>
    <scope>IDENTIFICATION</scope>
    <source>
        <tissue evidence="7">Tentacle</tissue>
    </source>
</reference>
<protein>
    <submittedName>
        <fullName evidence="7">Uncharacterized protein LOC116308361</fullName>
    </submittedName>
</protein>
<dbReference type="GO" id="GO:0070292">
    <property type="term" value="P:N-acylphosphatidylethanolamine metabolic process"/>
    <property type="evidence" value="ECO:0007669"/>
    <property type="project" value="TreeGrafter"/>
</dbReference>
<keyword evidence="3" id="KW-0378">Hydrolase</keyword>
<dbReference type="InterPro" id="IPR051496">
    <property type="entry name" value="H-rev107_PLA/AT"/>
</dbReference>
<evidence type="ECO:0000313" key="6">
    <source>
        <dbReference type="Proteomes" id="UP000515163"/>
    </source>
</evidence>
<dbReference type="InterPro" id="IPR007053">
    <property type="entry name" value="LRAT_dom"/>
</dbReference>
<dbReference type="OrthoDB" id="421951at2759"/>
<dbReference type="PROSITE" id="PS51934">
    <property type="entry name" value="LRAT"/>
    <property type="match status" value="1"/>
</dbReference>
<evidence type="ECO:0000256" key="1">
    <source>
        <dbReference type="ARBA" id="ARBA00007824"/>
    </source>
</evidence>
<dbReference type="Gene3D" id="3.90.1720.10">
    <property type="entry name" value="endopeptidase domain like (from Nostoc punctiforme)"/>
    <property type="match status" value="1"/>
</dbReference>
<evidence type="ECO:0000256" key="3">
    <source>
        <dbReference type="ARBA" id="ARBA00022801"/>
    </source>
</evidence>
<dbReference type="InParanoid" id="A0A6P8J3N8"/>
<evidence type="ECO:0000256" key="4">
    <source>
        <dbReference type="ARBA" id="ARBA00023098"/>
    </source>
</evidence>
<feature type="domain" description="LRAT" evidence="5">
    <location>
        <begin position="63"/>
        <end position="181"/>
    </location>
</feature>
<dbReference type="PANTHER" id="PTHR13943:SF77">
    <property type="entry name" value="LRAT DOMAIN-CONTAINING PROTEIN"/>
    <property type="match status" value="1"/>
</dbReference>
<dbReference type="PANTHER" id="PTHR13943">
    <property type="entry name" value="HRAS-LIKE SUPPRESSOR - RELATED"/>
    <property type="match status" value="1"/>
</dbReference>
<evidence type="ECO:0000256" key="2">
    <source>
        <dbReference type="ARBA" id="ARBA00022679"/>
    </source>
</evidence>
<dbReference type="RefSeq" id="XP_031574626.1">
    <property type="nucleotide sequence ID" value="XM_031718766.1"/>
</dbReference>
<evidence type="ECO:0000313" key="7">
    <source>
        <dbReference type="RefSeq" id="XP_031574626.1"/>
    </source>
</evidence>
<organism evidence="6 7">
    <name type="scientific">Actinia tenebrosa</name>
    <name type="common">Australian red waratah sea anemone</name>
    <dbReference type="NCBI Taxonomy" id="6105"/>
    <lineage>
        <taxon>Eukaryota</taxon>
        <taxon>Metazoa</taxon>
        <taxon>Cnidaria</taxon>
        <taxon>Anthozoa</taxon>
        <taxon>Hexacorallia</taxon>
        <taxon>Actiniaria</taxon>
        <taxon>Actiniidae</taxon>
        <taxon>Actinia</taxon>
    </lineage>
</organism>
<dbReference type="GO" id="GO:0004623">
    <property type="term" value="F:phospholipase A2 activity"/>
    <property type="evidence" value="ECO:0007669"/>
    <property type="project" value="TreeGrafter"/>
</dbReference>
<gene>
    <name evidence="7" type="primary">LOC116308361</name>
</gene>
<accession>A0A6P8J3N8</accession>
<dbReference type="Proteomes" id="UP000515163">
    <property type="component" value="Unplaced"/>
</dbReference>
<keyword evidence="4" id="KW-0443">Lipid metabolism</keyword>
<proteinExistence type="inferred from homology"/>
<dbReference type="GO" id="GO:0008970">
    <property type="term" value="F:phospholipase A1 activity"/>
    <property type="evidence" value="ECO:0007669"/>
    <property type="project" value="TreeGrafter"/>
</dbReference>
<dbReference type="GeneID" id="116308361"/>
<keyword evidence="6" id="KW-1185">Reference proteome</keyword>
<dbReference type="AlphaFoldDB" id="A0A6P8J3N8"/>
<evidence type="ECO:0000259" key="5">
    <source>
        <dbReference type="PROSITE" id="PS51934"/>
    </source>
</evidence>
<sequence length="342" mass="38936">MENNGILRRCPTTIDWEKIERSSPEEQIEFFSEWKDKFEVELVSSGGKNVKKGDHLAIERYKILPNGSPLYTHHAICTSIHRDTKMITLSEYAGNISGILDVHQSGLKSLAKIKNNEYNAADLEEKMAYKVIWPKELRRYGVKKVTKRAKKRKDEQTYDPLKNNCEHFATWCKCGLNISLQARLWCLWARKIVDKILAGGNAIIESIVPVLLRVLATVPNKSVAAFASKSFAESLMSNLVEKGFINDTVISNIKEIFDEWMMKNADELLYERLVRMIKKTVSKFVEESCRTVGSMADSVYQSVKKGFGYDSVDGVDCVDGDDGDDGCTEELFNEFIEWCNDE</sequence>
<dbReference type="Pfam" id="PF04970">
    <property type="entry name" value="LRAT"/>
    <property type="match status" value="1"/>
</dbReference>
<keyword evidence="2" id="KW-0808">Transferase</keyword>
<name>A0A6P8J3N8_ACTTE</name>